<dbReference type="EMBL" id="PKMF04000199">
    <property type="protein sequence ID" value="KAK7843653.1"/>
    <property type="molecule type" value="Genomic_DNA"/>
</dbReference>
<name>A0AAW0KYA7_QUESU</name>
<dbReference type="AlphaFoldDB" id="A0AAW0KYA7"/>
<keyword evidence="2" id="KW-1185">Reference proteome</keyword>
<reference evidence="1 2" key="1">
    <citation type="journal article" date="2018" name="Sci. Data">
        <title>The draft genome sequence of cork oak.</title>
        <authorList>
            <person name="Ramos A.M."/>
            <person name="Usie A."/>
            <person name="Barbosa P."/>
            <person name="Barros P.M."/>
            <person name="Capote T."/>
            <person name="Chaves I."/>
            <person name="Simoes F."/>
            <person name="Abreu I."/>
            <person name="Carrasquinho I."/>
            <person name="Faro C."/>
            <person name="Guimaraes J.B."/>
            <person name="Mendonca D."/>
            <person name="Nobrega F."/>
            <person name="Rodrigues L."/>
            <person name="Saibo N.J.M."/>
            <person name="Varela M.C."/>
            <person name="Egas C."/>
            <person name="Matos J."/>
            <person name="Miguel C.M."/>
            <person name="Oliveira M.M."/>
            <person name="Ricardo C.P."/>
            <person name="Goncalves S."/>
        </authorList>
    </citation>
    <scope>NUCLEOTIDE SEQUENCE [LARGE SCALE GENOMIC DNA]</scope>
    <source>
        <strain evidence="2">cv. HL8</strain>
    </source>
</reference>
<evidence type="ECO:0000313" key="1">
    <source>
        <dbReference type="EMBL" id="KAK7843653.1"/>
    </source>
</evidence>
<protein>
    <submittedName>
        <fullName evidence="1">Uncharacterized protein</fullName>
    </submittedName>
</protein>
<gene>
    <name evidence="1" type="ORF">CFP56_012099</name>
</gene>
<dbReference type="Proteomes" id="UP000237347">
    <property type="component" value="Unassembled WGS sequence"/>
</dbReference>
<organism evidence="1 2">
    <name type="scientific">Quercus suber</name>
    <name type="common">Cork oak</name>
    <dbReference type="NCBI Taxonomy" id="58331"/>
    <lineage>
        <taxon>Eukaryota</taxon>
        <taxon>Viridiplantae</taxon>
        <taxon>Streptophyta</taxon>
        <taxon>Embryophyta</taxon>
        <taxon>Tracheophyta</taxon>
        <taxon>Spermatophyta</taxon>
        <taxon>Magnoliopsida</taxon>
        <taxon>eudicotyledons</taxon>
        <taxon>Gunneridae</taxon>
        <taxon>Pentapetalae</taxon>
        <taxon>rosids</taxon>
        <taxon>fabids</taxon>
        <taxon>Fagales</taxon>
        <taxon>Fagaceae</taxon>
        <taxon>Quercus</taxon>
    </lineage>
</organism>
<sequence>MIVNDGLDKSYSFAWIEKITGLKTVEIVKSLYLRRVPKHTFEVIQTTSSGCLRKGRSWASLHYRALLLEPRFEQKHGLPIANSRLVRKIVKTFARRPFSFEAMYLTHPNCGSVVQVAWKADVRGTDSFRLAKNDKDTKKALYAWKLEQN</sequence>
<accession>A0AAW0KYA7</accession>
<evidence type="ECO:0000313" key="2">
    <source>
        <dbReference type="Proteomes" id="UP000237347"/>
    </source>
</evidence>
<comment type="caution">
    <text evidence="1">The sequence shown here is derived from an EMBL/GenBank/DDBJ whole genome shotgun (WGS) entry which is preliminary data.</text>
</comment>
<proteinExistence type="predicted"/>